<dbReference type="Proteomes" id="UP000193411">
    <property type="component" value="Unassembled WGS sequence"/>
</dbReference>
<organism evidence="2 3">
    <name type="scientific">Catenaria anguillulae PL171</name>
    <dbReference type="NCBI Taxonomy" id="765915"/>
    <lineage>
        <taxon>Eukaryota</taxon>
        <taxon>Fungi</taxon>
        <taxon>Fungi incertae sedis</taxon>
        <taxon>Blastocladiomycota</taxon>
        <taxon>Blastocladiomycetes</taxon>
        <taxon>Blastocladiales</taxon>
        <taxon>Catenariaceae</taxon>
        <taxon>Catenaria</taxon>
    </lineage>
</organism>
<name>A0A1Y2HWW0_9FUNG</name>
<feature type="region of interest" description="Disordered" evidence="1">
    <location>
        <begin position="20"/>
        <end position="55"/>
    </location>
</feature>
<dbReference type="AlphaFoldDB" id="A0A1Y2HWW0"/>
<accession>A0A1Y2HWW0</accession>
<evidence type="ECO:0000313" key="2">
    <source>
        <dbReference type="EMBL" id="ORZ38444.1"/>
    </source>
</evidence>
<proteinExistence type="predicted"/>
<gene>
    <name evidence="2" type="ORF">BCR44DRAFT_291312</name>
</gene>
<dbReference type="EMBL" id="MCFL01000008">
    <property type="protein sequence ID" value="ORZ38444.1"/>
    <property type="molecule type" value="Genomic_DNA"/>
</dbReference>
<reference evidence="2 3" key="1">
    <citation type="submission" date="2016-07" db="EMBL/GenBank/DDBJ databases">
        <title>Pervasive Adenine N6-methylation of Active Genes in Fungi.</title>
        <authorList>
            <consortium name="DOE Joint Genome Institute"/>
            <person name="Mondo S.J."/>
            <person name="Dannebaum R.O."/>
            <person name="Kuo R.C."/>
            <person name="Labutti K."/>
            <person name="Haridas S."/>
            <person name="Kuo A."/>
            <person name="Salamov A."/>
            <person name="Ahrendt S.R."/>
            <person name="Lipzen A."/>
            <person name="Sullivan W."/>
            <person name="Andreopoulos W.B."/>
            <person name="Clum A."/>
            <person name="Lindquist E."/>
            <person name="Daum C."/>
            <person name="Ramamoorthy G.K."/>
            <person name="Gryganskyi A."/>
            <person name="Culley D."/>
            <person name="Magnuson J.K."/>
            <person name="James T.Y."/>
            <person name="O'Malley M.A."/>
            <person name="Stajich J.E."/>
            <person name="Spatafora J.W."/>
            <person name="Visel A."/>
            <person name="Grigoriev I.V."/>
        </authorList>
    </citation>
    <scope>NUCLEOTIDE SEQUENCE [LARGE SCALE GENOMIC DNA]</scope>
    <source>
        <strain evidence="2 3">PL171</strain>
    </source>
</reference>
<comment type="caution">
    <text evidence="2">The sequence shown here is derived from an EMBL/GenBank/DDBJ whole genome shotgun (WGS) entry which is preliminary data.</text>
</comment>
<evidence type="ECO:0000313" key="3">
    <source>
        <dbReference type="Proteomes" id="UP000193411"/>
    </source>
</evidence>
<evidence type="ECO:0000256" key="1">
    <source>
        <dbReference type="SAM" id="MobiDB-lite"/>
    </source>
</evidence>
<keyword evidence="3" id="KW-1185">Reference proteome</keyword>
<sequence length="55" mass="5982">MVGLGHAALHLAMWSESPLPAQTHLKPPQRHAPRPVPFLRPYSSLAPPATPRSPL</sequence>
<protein>
    <submittedName>
        <fullName evidence="2">Uncharacterized protein</fullName>
    </submittedName>
</protein>